<evidence type="ECO:0000256" key="6">
    <source>
        <dbReference type="PROSITE-ProRule" id="PRU00169"/>
    </source>
</evidence>
<evidence type="ECO:0000256" key="4">
    <source>
        <dbReference type="ARBA" id="ARBA00023125"/>
    </source>
</evidence>
<evidence type="ECO:0000256" key="1">
    <source>
        <dbReference type="ARBA" id="ARBA00022553"/>
    </source>
</evidence>
<dbReference type="InterPro" id="IPR050595">
    <property type="entry name" value="Bact_response_regulator"/>
</dbReference>
<keyword evidence="9" id="KW-1185">Reference proteome</keyword>
<dbReference type="RefSeq" id="WP_008275591.1">
    <property type="nucleotide sequence ID" value="NZ_AAXW01000014.1"/>
</dbReference>
<organism evidence="8 9">
    <name type="scientific">Crocosphaera chwakensis CCY0110</name>
    <dbReference type="NCBI Taxonomy" id="391612"/>
    <lineage>
        <taxon>Bacteria</taxon>
        <taxon>Bacillati</taxon>
        <taxon>Cyanobacteriota</taxon>
        <taxon>Cyanophyceae</taxon>
        <taxon>Oscillatoriophycideae</taxon>
        <taxon>Chroococcales</taxon>
        <taxon>Aphanothecaceae</taxon>
        <taxon>Crocosphaera</taxon>
        <taxon>Crocosphaera chwakensis</taxon>
    </lineage>
</organism>
<dbReference type="GO" id="GO:0003677">
    <property type="term" value="F:DNA binding"/>
    <property type="evidence" value="ECO:0007669"/>
    <property type="project" value="UniProtKB-KW"/>
</dbReference>
<dbReference type="SMART" id="SM00448">
    <property type="entry name" value="REC"/>
    <property type="match status" value="1"/>
</dbReference>
<sequence>MKNILIVDDLQSELTLLKNYLIKAGYNVTTATNGEEALEKISQKKPDVIITDLMMPDMGGLDLCRKLKKQTDTVDIPIVACSVKNREVDKMWAFKQGVKAYVTKPCTQEDLVGVLQSVTA</sequence>
<keyword evidence="2" id="KW-0902">Two-component regulatory system</keyword>
<dbReference type="FunFam" id="3.40.50.2300:FF:000001">
    <property type="entry name" value="DNA-binding response regulator PhoB"/>
    <property type="match status" value="1"/>
</dbReference>
<keyword evidence="3" id="KW-0805">Transcription regulation</keyword>
<keyword evidence="4" id="KW-0238">DNA-binding</keyword>
<dbReference type="InterPro" id="IPR001789">
    <property type="entry name" value="Sig_transdc_resp-reg_receiver"/>
</dbReference>
<dbReference type="EMBL" id="AAXW01000014">
    <property type="protein sequence ID" value="EAZ91465.1"/>
    <property type="molecule type" value="Genomic_DNA"/>
</dbReference>
<gene>
    <name evidence="8" type="ORF">CY0110_05827</name>
</gene>
<reference evidence="8 9" key="1">
    <citation type="submission" date="2007-03" db="EMBL/GenBank/DDBJ databases">
        <authorList>
            <person name="Stal L."/>
            <person name="Ferriera S."/>
            <person name="Johnson J."/>
            <person name="Kravitz S."/>
            <person name="Beeson K."/>
            <person name="Sutton G."/>
            <person name="Rogers Y.-H."/>
            <person name="Friedman R."/>
            <person name="Frazier M."/>
            <person name="Venter J.C."/>
        </authorList>
    </citation>
    <scope>NUCLEOTIDE SEQUENCE [LARGE SCALE GENOMIC DNA]</scope>
    <source>
        <strain evidence="8 9">CCY0110</strain>
    </source>
</reference>
<keyword evidence="1 6" id="KW-0597">Phosphoprotein</keyword>
<dbReference type="Gene3D" id="3.40.50.2300">
    <property type="match status" value="1"/>
</dbReference>
<dbReference type="Proteomes" id="UP000003781">
    <property type="component" value="Unassembled WGS sequence"/>
</dbReference>
<evidence type="ECO:0000313" key="9">
    <source>
        <dbReference type="Proteomes" id="UP000003781"/>
    </source>
</evidence>
<evidence type="ECO:0000259" key="7">
    <source>
        <dbReference type="PROSITE" id="PS50110"/>
    </source>
</evidence>
<dbReference type="CDD" id="cd17574">
    <property type="entry name" value="REC_OmpR"/>
    <property type="match status" value="1"/>
</dbReference>
<evidence type="ECO:0000256" key="2">
    <source>
        <dbReference type="ARBA" id="ARBA00023012"/>
    </source>
</evidence>
<dbReference type="Pfam" id="PF00072">
    <property type="entry name" value="Response_reg"/>
    <property type="match status" value="1"/>
</dbReference>
<dbReference type="eggNOG" id="COG0745">
    <property type="taxonomic scope" value="Bacteria"/>
</dbReference>
<feature type="modified residue" description="4-aspartylphosphate" evidence="6">
    <location>
        <position position="52"/>
    </location>
</feature>
<accession>A3IQC5</accession>
<feature type="domain" description="Response regulatory" evidence="7">
    <location>
        <begin position="3"/>
        <end position="119"/>
    </location>
</feature>
<dbReference type="InterPro" id="IPR011006">
    <property type="entry name" value="CheY-like_superfamily"/>
</dbReference>
<dbReference type="PANTHER" id="PTHR44591">
    <property type="entry name" value="STRESS RESPONSE REGULATOR PROTEIN 1"/>
    <property type="match status" value="1"/>
</dbReference>
<protein>
    <submittedName>
        <fullName evidence="8">Two-component response regulator</fullName>
    </submittedName>
</protein>
<dbReference type="OrthoDB" id="582422at2"/>
<dbReference type="PANTHER" id="PTHR44591:SF14">
    <property type="entry name" value="PROTEIN PILG"/>
    <property type="match status" value="1"/>
</dbReference>
<comment type="caution">
    <text evidence="8">The sequence shown here is derived from an EMBL/GenBank/DDBJ whole genome shotgun (WGS) entry which is preliminary data.</text>
</comment>
<keyword evidence="5" id="KW-0804">Transcription</keyword>
<proteinExistence type="predicted"/>
<dbReference type="PROSITE" id="PS50110">
    <property type="entry name" value="RESPONSE_REGULATORY"/>
    <property type="match status" value="1"/>
</dbReference>
<dbReference type="GO" id="GO:0000160">
    <property type="term" value="P:phosphorelay signal transduction system"/>
    <property type="evidence" value="ECO:0007669"/>
    <property type="project" value="UniProtKB-KW"/>
</dbReference>
<name>A3IQC5_9CHRO</name>
<dbReference type="SUPFAM" id="SSF52172">
    <property type="entry name" value="CheY-like"/>
    <property type="match status" value="1"/>
</dbReference>
<evidence type="ECO:0000256" key="5">
    <source>
        <dbReference type="ARBA" id="ARBA00023163"/>
    </source>
</evidence>
<evidence type="ECO:0000313" key="8">
    <source>
        <dbReference type="EMBL" id="EAZ91465.1"/>
    </source>
</evidence>
<dbReference type="AlphaFoldDB" id="A3IQC5"/>
<evidence type="ECO:0000256" key="3">
    <source>
        <dbReference type="ARBA" id="ARBA00023015"/>
    </source>
</evidence>